<keyword evidence="6 7" id="KW-0560">Oxidoreductase</keyword>
<dbReference type="InterPro" id="IPR009100">
    <property type="entry name" value="AcylCoA_DH/oxidase_NM_dom_sf"/>
</dbReference>
<evidence type="ECO:0000259" key="8">
    <source>
        <dbReference type="Pfam" id="PF00441"/>
    </source>
</evidence>
<dbReference type="SUPFAM" id="SSF56645">
    <property type="entry name" value="Acyl-CoA dehydrogenase NM domain-like"/>
    <property type="match status" value="1"/>
</dbReference>
<protein>
    <submittedName>
        <fullName evidence="11">Acyl-CoA dehydrogenase</fullName>
        <ecNumber evidence="11">1.3.8.7</ecNumber>
    </submittedName>
</protein>
<dbReference type="GO" id="GO:0005737">
    <property type="term" value="C:cytoplasm"/>
    <property type="evidence" value="ECO:0007669"/>
    <property type="project" value="TreeGrafter"/>
</dbReference>
<proteinExistence type="inferred from homology"/>
<evidence type="ECO:0000259" key="10">
    <source>
        <dbReference type="Pfam" id="PF02771"/>
    </source>
</evidence>
<evidence type="ECO:0000256" key="3">
    <source>
        <dbReference type="ARBA" id="ARBA00011738"/>
    </source>
</evidence>
<evidence type="ECO:0000256" key="4">
    <source>
        <dbReference type="ARBA" id="ARBA00022630"/>
    </source>
</evidence>
<dbReference type="AlphaFoldDB" id="A0A7W6BIL5"/>
<name>A0A7W6BIL5_9SPHN</name>
<evidence type="ECO:0000313" key="11">
    <source>
        <dbReference type="EMBL" id="MBB3925731.1"/>
    </source>
</evidence>
<feature type="domain" description="Acyl-CoA dehydrogenase/oxidase C-terminal" evidence="8">
    <location>
        <begin position="231"/>
        <end position="378"/>
    </location>
</feature>
<evidence type="ECO:0000313" key="12">
    <source>
        <dbReference type="Proteomes" id="UP000571950"/>
    </source>
</evidence>
<evidence type="ECO:0000256" key="5">
    <source>
        <dbReference type="ARBA" id="ARBA00022827"/>
    </source>
</evidence>
<dbReference type="GO" id="GO:0033539">
    <property type="term" value="P:fatty acid beta-oxidation using acyl-CoA dehydrogenase"/>
    <property type="evidence" value="ECO:0007669"/>
    <property type="project" value="TreeGrafter"/>
</dbReference>
<dbReference type="InterPro" id="IPR050741">
    <property type="entry name" value="Acyl-CoA_dehydrogenase"/>
</dbReference>
<dbReference type="Pfam" id="PF02770">
    <property type="entry name" value="Acyl-CoA_dh_M"/>
    <property type="match status" value="1"/>
</dbReference>
<evidence type="ECO:0000256" key="2">
    <source>
        <dbReference type="ARBA" id="ARBA00009347"/>
    </source>
</evidence>
<dbReference type="GO" id="GO:0050660">
    <property type="term" value="F:flavin adenine dinucleotide binding"/>
    <property type="evidence" value="ECO:0007669"/>
    <property type="project" value="InterPro"/>
</dbReference>
<dbReference type="Pfam" id="PF02771">
    <property type="entry name" value="Acyl-CoA_dh_N"/>
    <property type="match status" value="1"/>
</dbReference>
<keyword evidence="12" id="KW-1185">Reference proteome</keyword>
<dbReference type="Gene3D" id="1.20.140.10">
    <property type="entry name" value="Butyryl-CoA Dehydrogenase, subunit A, domain 3"/>
    <property type="match status" value="1"/>
</dbReference>
<accession>A0A7W6BIL5</accession>
<feature type="domain" description="Acyl-CoA oxidase/dehydrogenase middle" evidence="9">
    <location>
        <begin position="124"/>
        <end position="201"/>
    </location>
</feature>
<dbReference type="EC" id="1.3.8.7" evidence="11"/>
<dbReference type="InterPro" id="IPR013786">
    <property type="entry name" value="AcylCoA_DH/ox_N"/>
</dbReference>
<evidence type="ECO:0000256" key="6">
    <source>
        <dbReference type="ARBA" id="ARBA00023002"/>
    </source>
</evidence>
<dbReference type="PANTHER" id="PTHR48083:SF13">
    <property type="entry name" value="ACYL-COA DEHYDROGENASE FAMILY MEMBER 11"/>
    <property type="match status" value="1"/>
</dbReference>
<dbReference type="SUPFAM" id="SSF47203">
    <property type="entry name" value="Acyl-CoA dehydrogenase C-terminal domain-like"/>
    <property type="match status" value="1"/>
</dbReference>
<dbReference type="PANTHER" id="PTHR48083">
    <property type="entry name" value="MEDIUM-CHAIN SPECIFIC ACYL-COA DEHYDROGENASE, MITOCHONDRIAL-RELATED"/>
    <property type="match status" value="1"/>
</dbReference>
<evidence type="ECO:0000256" key="1">
    <source>
        <dbReference type="ARBA" id="ARBA00001974"/>
    </source>
</evidence>
<dbReference type="PROSITE" id="PS00073">
    <property type="entry name" value="ACYL_COA_DH_2"/>
    <property type="match status" value="1"/>
</dbReference>
<comment type="cofactor">
    <cofactor evidence="1 7">
        <name>FAD</name>
        <dbReference type="ChEBI" id="CHEBI:57692"/>
    </cofactor>
</comment>
<keyword evidence="4 7" id="KW-0285">Flavoprotein</keyword>
<dbReference type="EMBL" id="JACIDT010000004">
    <property type="protein sequence ID" value="MBB3925731.1"/>
    <property type="molecule type" value="Genomic_DNA"/>
</dbReference>
<evidence type="ECO:0000259" key="9">
    <source>
        <dbReference type="Pfam" id="PF02770"/>
    </source>
</evidence>
<feature type="domain" description="Acyl-CoA dehydrogenase/oxidase N-terminal" evidence="10">
    <location>
        <begin position="3"/>
        <end position="120"/>
    </location>
</feature>
<dbReference type="Gene3D" id="2.40.110.10">
    <property type="entry name" value="Butyryl-CoA Dehydrogenase, subunit A, domain 2"/>
    <property type="match status" value="1"/>
</dbReference>
<sequence>MSERATAIAVRVEAFVRDVVIPYEKDPRIETHGHGPGEDLVLEMREKARAAGVLTPHILPDGGHLSQRETALVLRKSGLSPLGPVALNTMAPDEGNMYLLGKVATAEQKERYLRPIIAGEARSAFFMTEPAADGGAGSDPSMMQTTCRQHGNHWIIDGRKTFITGAQGARVGIVMAKAPEGASMFLVDLPDPAIRIERVLDTIDSSMPGGHSAIAIENLRVPADQMLGQPGEGFRLAQVRLSPARLSHCMRWLGACTRAQEIATAYACTRHAFGKPLVDHEGVGFMLAENLIDLKQAELMIDWCADVLDTGSLGTAESSMAKVAVSEALMRVADKCVQVMGGTGVSGDTIVERVFREIRAFRIYDGPTEVHKWSLAKKIKRDTLGKARHD</sequence>
<comment type="caution">
    <text evidence="11">The sequence shown here is derived from an EMBL/GenBank/DDBJ whole genome shotgun (WGS) entry which is preliminary data.</text>
</comment>
<dbReference type="Proteomes" id="UP000571950">
    <property type="component" value="Unassembled WGS sequence"/>
</dbReference>
<dbReference type="InterPro" id="IPR006089">
    <property type="entry name" value="Acyl-CoA_DH_CS"/>
</dbReference>
<dbReference type="InterPro" id="IPR046373">
    <property type="entry name" value="Acyl-CoA_Oxase/DH_mid-dom_sf"/>
</dbReference>
<dbReference type="InterPro" id="IPR006091">
    <property type="entry name" value="Acyl-CoA_Oxase/DH_mid-dom"/>
</dbReference>
<organism evidence="11 12">
    <name type="scientific">Sphingobium jiangsuense</name>
    <dbReference type="NCBI Taxonomy" id="870476"/>
    <lineage>
        <taxon>Bacteria</taxon>
        <taxon>Pseudomonadati</taxon>
        <taxon>Pseudomonadota</taxon>
        <taxon>Alphaproteobacteria</taxon>
        <taxon>Sphingomonadales</taxon>
        <taxon>Sphingomonadaceae</taxon>
        <taxon>Sphingobium</taxon>
    </lineage>
</organism>
<dbReference type="GO" id="GO:0070991">
    <property type="term" value="F:medium-chain fatty acyl-CoA dehydrogenase activity"/>
    <property type="evidence" value="ECO:0007669"/>
    <property type="project" value="UniProtKB-EC"/>
</dbReference>
<comment type="subunit">
    <text evidence="3">Homodimer.</text>
</comment>
<keyword evidence="5 7" id="KW-0274">FAD</keyword>
<dbReference type="RefSeq" id="WP_188071289.1">
    <property type="nucleotide sequence ID" value="NZ_BSPS01000020.1"/>
</dbReference>
<dbReference type="InterPro" id="IPR037069">
    <property type="entry name" value="AcylCoA_DH/ox_N_sf"/>
</dbReference>
<dbReference type="InterPro" id="IPR036250">
    <property type="entry name" value="AcylCo_DH-like_C"/>
</dbReference>
<gene>
    <name evidence="11" type="ORF">GGR43_001446</name>
</gene>
<reference evidence="11 12" key="1">
    <citation type="submission" date="2020-08" db="EMBL/GenBank/DDBJ databases">
        <title>Genomic Encyclopedia of Type Strains, Phase IV (KMG-IV): sequencing the most valuable type-strain genomes for metagenomic binning, comparative biology and taxonomic classification.</title>
        <authorList>
            <person name="Goeker M."/>
        </authorList>
    </citation>
    <scope>NUCLEOTIDE SEQUENCE [LARGE SCALE GENOMIC DNA]</scope>
    <source>
        <strain evidence="11 12">DSM 26189</strain>
    </source>
</reference>
<dbReference type="InterPro" id="IPR009075">
    <property type="entry name" value="AcylCo_DH/oxidase_C"/>
</dbReference>
<evidence type="ECO:0000256" key="7">
    <source>
        <dbReference type="RuleBase" id="RU362125"/>
    </source>
</evidence>
<dbReference type="Gene3D" id="1.10.540.10">
    <property type="entry name" value="Acyl-CoA dehydrogenase/oxidase, N-terminal domain"/>
    <property type="match status" value="1"/>
</dbReference>
<comment type="similarity">
    <text evidence="2 7">Belongs to the acyl-CoA dehydrogenase family.</text>
</comment>
<dbReference type="Pfam" id="PF00441">
    <property type="entry name" value="Acyl-CoA_dh_1"/>
    <property type="match status" value="1"/>
</dbReference>